<protein>
    <submittedName>
        <fullName evidence="1">Uncharacterized protein</fullName>
    </submittedName>
</protein>
<reference evidence="1 2" key="1">
    <citation type="submission" date="2013-09" db="EMBL/GenBank/DDBJ databases">
        <title>High correlation between genotypes and phenotypes of environmental bacteria Comamonas testosteroni strains.</title>
        <authorList>
            <person name="Liu L."/>
            <person name="Zhu W."/>
            <person name="Xia X."/>
            <person name="Xu B."/>
            <person name="Luo M."/>
            <person name="Wang G."/>
        </authorList>
    </citation>
    <scope>NUCLEOTIDE SEQUENCE [LARGE SCALE GENOMIC DNA]</scope>
    <source>
        <strain evidence="1 2">JL40</strain>
    </source>
</reference>
<organism evidence="1 2">
    <name type="scientific">Comamonas testosteroni</name>
    <name type="common">Pseudomonas testosteroni</name>
    <dbReference type="NCBI Taxonomy" id="285"/>
    <lineage>
        <taxon>Bacteria</taxon>
        <taxon>Pseudomonadati</taxon>
        <taxon>Pseudomonadota</taxon>
        <taxon>Betaproteobacteria</taxon>
        <taxon>Burkholderiales</taxon>
        <taxon>Comamonadaceae</taxon>
        <taxon>Comamonas</taxon>
    </lineage>
</organism>
<sequence>MNHCRPYNEGETLKDGFDTLDAFTRLHEGTGTEDDFLRVSAALNVALVRAADIDQKLVDLIAPSHDVMNALRERYEQTKLMRLSPEEIAPVGEALSYAQTIMDASSPQQMLEAHNTVTRVQAEQARTKAKEKSHAG</sequence>
<dbReference type="EMBL" id="AWOR01000057">
    <property type="protein sequence ID" value="KGH27852.1"/>
    <property type="molecule type" value="Genomic_DNA"/>
</dbReference>
<comment type="caution">
    <text evidence="1">The sequence shown here is derived from an EMBL/GenBank/DDBJ whole genome shotgun (WGS) entry which is preliminary data.</text>
</comment>
<evidence type="ECO:0000313" key="2">
    <source>
        <dbReference type="Proteomes" id="UP000029553"/>
    </source>
</evidence>
<proteinExistence type="predicted"/>
<accession>A0A096HG48</accession>
<evidence type="ECO:0000313" key="1">
    <source>
        <dbReference type="EMBL" id="KGH27852.1"/>
    </source>
</evidence>
<name>A0A096HG48_COMTE</name>
<dbReference type="AlphaFoldDB" id="A0A096HG48"/>
<dbReference type="Proteomes" id="UP000029553">
    <property type="component" value="Unassembled WGS sequence"/>
</dbReference>
<gene>
    <name evidence="1" type="ORF">P353_17050</name>
</gene>